<comment type="caution">
    <text evidence="2">The sequence shown here is derived from an EMBL/GenBank/DDBJ whole genome shotgun (WGS) entry which is preliminary data.</text>
</comment>
<feature type="compositionally biased region" description="Gly residues" evidence="1">
    <location>
        <begin position="1"/>
        <end position="10"/>
    </location>
</feature>
<evidence type="ECO:0000313" key="3">
    <source>
        <dbReference type="Proteomes" id="UP000299084"/>
    </source>
</evidence>
<feature type="region of interest" description="Disordered" evidence="1">
    <location>
        <begin position="1"/>
        <end position="37"/>
    </location>
</feature>
<organism evidence="2 3">
    <name type="scientific">Camelus dromedarius</name>
    <name type="common">Dromedary</name>
    <name type="synonym">Arabian camel</name>
    <dbReference type="NCBI Taxonomy" id="9838"/>
    <lineage>
        <taxon>Eukaryota</taxon>
        <taxon>Metazoa</taxon>
        <taxon>Chordata</taxon>
        <taxon>Craniata</taxon>
        <taxon>Vertebrata</taxon>
        <taxon>Euteleostomi</taxon>
        <taxon>Mammalia</taxon>
        <taxon>Eutheria</taxon>
        <taxon>Laurasiatheria</taxon>
        <taxon>Artiodactyla</taxon>
        <taxon>Tylopoda</taxon>
        <taxon>Camelidae</taxon>
        <taxon>Camelus</taxon>
    </lineage>
</organism>
<sequence length="111" mass="12168">MGWVGHGGSGIWRVKDGRGGIPHADLQETPEGQPSRDLHVAHTKCGQLTHLPRQPNADTTPLSAAWFSKCLNMRAARLKLCVRESLKLLVTKCRVEPHPQEILCCPSVRGA</sequence>
<protein>
    <submittedName>
        <fullName evidence="2">Uncharacterized protein</fullName>
    </submittedName>
</protein>
<accession>A0A5N4CZ01</accession>
<reference evidence="2 3" key="1">
    <citation type="journal article" date="2019" name="Mol. Ecol. Resour.">
        <title>Improving Illumina assemblies with Hi-C and long reads: an example with the North African dromedary.</title>
        <authorList>
            <person name="Elbers J.P."/>
            <person name="Rogers M.F."/>
            <person name="Perelman P.L."/>
            <person name="Proskuryakova A.A."/>
            <person name="Serdyukova N.A."/>
            <person name="Johnson W.E."/>
            <person name="Horin P."/>
            <person name="Corander J."/>
            <person name="Murphy D."/>
            <person name="Burger P.A."/>
        </authorList>
    </citation>
    <scope>NUCLEOTIDE SEQUENCE [LARGE SCALE GENOMIC DNA]</scope>
    <source>
        <strain evidence="2">Drom800</strain>
        <tissue evidence="2">Blood</tissue>
    </source>
</reference>
<proteinExistence type="predicted"/>
<dbReference type="AlphaFoldDB" id="A0A5N4CZ01"/>
<dbReference type="EMBL" id="JWIN03000017">
    <property type="protein sequence ID" value="KAB1264054.1"/>
    <property type="molecule type" value="Genomic_DNA"/>
</dbReference>
<evidence type="ECO:0000256" key="1">
    <source>
        <dbReference type="SAM" id="MobiDB-lite"/>
    </source>
</evidence>
<dbReference type="Proteomes" id="UP000299084">
    <property type="component" value="Unassembled WGS sequence"/>
</dbReference>
<evidence type="ECO:0000313" key="2">
    <source>
        <dbReference type="EMBL" id="KAB1264054.1"/>
    </source>
</evidence>
<gene>
    <name evidence="2" type="ORF">Cadr_000020210</name>
</gene>
<name>A0A5N4CZ01_CAMDR</name>
<keyword evidence="3" id="KW-1185">Reference proteome</keyword>